<keyword evidence="9" id="KW-0472">Membrane</keyword>
<dbReference type="AlphaFoldDB" id="A0A7J7GAX9"/>
<keyword evidence="5" id="KW-0479">Metal-binding</keyword>
<proteinExistence type="inferred from homology"/>
<dbReference type="InterPro" id="IPR027806">
    <property type="entry name" value="HARBI1_dom"/>
</dbReference>
<dbReference type="GO" id="GO:0016787">
    <property type="term" value="F:hydrolase activity"/>
    <property type="evidence" value="ECO:0007669"/>
    <property type="project" value="UniProtKB-KW"/>
</dbReference>
<organism evidence="11 12">
    <name type="scientific">Camellia sinensis</name>
    <name type="common">Tea plant</name>
    <name type="synonym">Thea sinensis</name>
    <dbReference type="NCBI Taxonomy" id="4442"/>
    <lineage>
        <taxon>Eukaryota</taxon>
        <taxon>Viridiplantae</taxon>
        <taxon>Streptophyta</taxon>
        <taxon>Embryophyta</taxon>
        <taxon>Tracheophyta</taxon>
        <taxon>Spermatophyta</taxon>
        <taxon>Magnoliopsida</taxon>
        <taxon>eudicotyledons</taxon>
        <taxon>Gunneridae</taxon>
        <taxon>Pentapetalae</taxon>
        <taxon>asterids</taxon>
        <taxon>Ericales</taxon>
        <taxon>Theaceae</taxon>
        <taxon>Camellia</taxon>
    </lineage>
</organism>
<comment type="similarity">
    <text evidence="3">Belongs to the HARBI1 family.</text>
</comment>
<dbReference type="Proteomes" id="UP000593564">
    <property type="component" value="Unassembled WGS sequence"/>
</dbReference>
<evidence type="ECO:0000256" key="6">
    <source>
        <dbReference type="ARBA" id="ARBA00022801"/>
    </source>
</evidence>
<reference evidence="11 12" key="2">
    <citation type="submission" date="2020-07" db="EMBL/GenBank/DDBJ databases">
        <title>Genome assembly of wild tea tree DASZ reveals pedigree and selection history of tea varieties.</title>
        <authorList>
            <person name="Zhang W."/>
        </authorList>
    </citation>
    <scope>NUCLEOTIDE SEQUENCE [LARGE SCALE GENOMIC DNA]</scope>
    <source>
        <strain evidence="12">cv. G240</strain>
        <tissue evidence="11">Leaf</tissue>
    </source>
</reference>
<dbReference type="GO" id="GO:0004518">
    <property type="term" value="F:nuclease activity"/>
    <property type="evidence" value="ECO:0007669"/>
    <property type="project" value="UniProtKB-KW"/>
</dbReference>
<evidence type="ECO:0000259" key="10">
    <source>
        <dbReference type="Pfam" id="PF13359"/>
    </source>
</evidence>
<keyword evidence="9" id="KW-1133">Transmembrane helix</keyword>
<dbReference type="InterPro" id="IPR045249">
    <property type="entry name" value="HARBI1-like"/>
</dbReference>
<evidence type="ECO:0000256" key="7">
    <source>
        <dbReference type="ARBA" id="ARBA00023242"/>
    </source>
</evidence>
<evidence type="ECO:0000256" key="9">
    <source>
        <dbReference type="SAM" id="Phobius"/>
    </source>
</evidence>
<dbReference type="GO" id="GO:0005634">
    <property type="term" value="C:nucleus"/>
    <property type="evidence" value="ECO:0007669"/>
    <property type="project" value="UniProtKB-SubCell"/>
</dbReference>
<evidence type="ECO:0000256" key="3">
    <source>
        <dbReference type="ARBA" id="ARBA00006958"/>
    </source>
</evidence>
<evidence type="ECO:0000256" key="4">
    <source>
        <dbReference type="ARBA" id="ARBA00022722"/>
    </source>
</evidence>
<dbReference type="PANTHER" id="PTHR22930:SF281">
    <property type="entry name" value="NUCLEASE"/>
    <property type="match status" value="1"/>
</dbReference>
<keyword evidence="6" id="KW-0378">Hydrolase</keyword>
<comment type="caution">
    <text evidence="11">The sequence shown here is derived from an EMBL/GenBank/DDBJ whole genome shotgun (WGS) entry which is preliminary data.</text>
</comment>
<evidence type="ECO:0000313" key="12">
    <source>
        <dbReference type="Proteomes" id="UP000593564"/>
    </source>
</evidence>
<dbReference type="PANTHER" id="PTHR22930">
    <property type="match status" value="1"/>
</dbReference>
<comment type="subcellular location">
    <subcellularLocation>
        <location evidence="2">Nucleus</location>
    </subcellularLocation>
</comment>
<evidence type="ECO:0000256" key="1">
    <source>
        <dbReference type="ARBA" id="ARBA00001968"/>
    </source>
</evidence>
<keyword evidence="9" id="KW-0812">Transmembrane</keyword>
<sequence>MLAVVDIFCSTWSRKSRIFPFERIDEVIKFSFMLIDILIWMHTDDDETILLNLDLEWNKTHIVESMKQNKQWREKKRMRKITFLDIKELHCKIESIAVLPINNTMRPRNRTQLRQRVFVSLPFHVFVMGCTWFCYTFSTINCLGALDGTYVKVRAPIVGKPRYRTRKGEIATNVLDVCSQDMQFMYVLPGWEGSASDSRVLRDASSRPNGFKVPTGYYYLVDAGCLLHNLIKFEMPVDPLDDEEHDPLIPPPTELGDEFIDAAETSDQWSD</sequence>
<reference evidence="12" key="1">
    <citation type="journal article" date="2020" name="Nat. Commun.">
        <title>Genome assembly of wild tea tree DASZ reveals pedigree and selection history of tea varieties.</title>
        <authorList>
            <person name="Zhang W."/>
            <person name="Zhang Y."/>
            <person name="Qiu H."/>
            <person name="Guo Y."/>
            <person name="Wan H."/>
            <person name="Zhang X."/>
            <person name="Scossa F."/>
            <person name="Alseekh S."/>
            <person name="Zhang Q."/>
            <person name="Wang P."/>
            <person name="Xu L."/>
            <person name="Schmidt M.H."/>
            <person name="Jia X."/>
            <person name="Li D."/>
            <person name="Zhu A."/>
            <person name="Guo F."/>
            <person name="Chen W."/>
            <person name="Ni D."/>
            <person name="Usadel B."/>
            <person name="Fernie A.R."/>
            <person name="Wen W."/>
        </authorList>
    </citation>
    <scope>NUCLEOTIDE SEQUENCE [LARGE SCALE GENOMIC DNA]</scope>
    <source>
        <strain evidence="12">cv. G240</strain>
    </source>
</reference>
<gene>
    <name evidence="11" type="ORF">HYC85_024050</name>
</gene>
<dbReference type="Pfam" id="PF13359">
    <property type="entry name" value="DDE_Tnp_4"/>
    <property type="match status" value="1"/>
</dbReference>
<evidence type="ECO:0000313" key="11">
    <source>
        <dbReference type="EMBL" id="KAF5936544.1"/>
    </source>
</evidence>
<dbReference type="GO" id="GO:0046872">
    <property type="term" value="F:metal ion binding"/>
    <property type="evidence" value="ECO:0007669"/>
    <property type="project" value="UniProtKB-KW"/>
</dbReference>
<keyword evidence="12" id="KW-1185">Reference proteome</keyword>
<keyword evidence="4" id="KW-0540">Nuclease</keyword>
<evidence type="ECO:0000256" key="2">
    <source>
        <dbReference type="ARBA" id="ARBA00004123"/>
    </source>
</evidence>
<keyword evidence="7" id="KW-0539">Nucleus</keyword>
<evidence type="ECO:0000256" key="5">
    <source>
        <dbReference type="ARBA" id="ARBA00022723"/>
    </source>
</evidence>
<comment type="cofactor">
    <cofactor evidence="1">
        <name>a divalent metal cation</name>
        <dbReference type="ChEBI" id="CHEBI:60240"/>
    </cofactor>
</comment>
<feature type="domain" description="DDE Tnp4" evidence="10">
    <location>
        <begin position="146"/>
        <end position="229"/>
    </location>
</feature>
<name>A0A7J7GAX9_CAMSI</name>
<feature type="transmembrane region" description="Helical" evidence="9">
    <location>
        <begin position="117"/>
        <end position="138"/>
    </location>
</feature>
<accession>A0A7J7GAX9</accession>
<evidence type="ECO:0000256" key="8">
    <source>
        <dbReference type="SAM" id="MobiDB-lite"/>
    </source>
</evidence>
<protein>
    <recommendedName>
        <fullName evidence="10">DDE Tnp4 domain-containing protein</fullName>
    </recommendedName>
</protein>
<feature type="region of interest" description="Disordered" evidence="8">
    <location>
        <begin position="244"/>
        <end position="271"/>
    </location>
</feature>
<dbReference type="EMBL" id="JACBKZ010000012">
    <property type="protein sequence ID" value="KAF5936544.1"/>
    <property type="molecule type" value="Genomic_DNA"/>
</dbReference>